<evidence type="ECO:0000313" key="4">
    <source>
        <dbReference type="EMBL" id="GAA1541073.1"/>
    </source>
</evidence>
<feature type="domain" description="Tail sheath protein C-terminal" evidence="3">
    <location>
        <begin position="357"/>
        <end position="462"/>
    </location>
</feature>
<feature type="domain" description="Tail sheath protein subtilisin-like" evidence="2">
    <location>
        <begin position="216"/>
        <end position="356"/>
    </location>
</feature>
<comment type="caution">
    <text evidence="4">The sequence shown here is derived from an EMBL/GenBank/DDBJ whole genome shotgun (WGS) entry which is preliminary data.</text>
</comment>
<evidence type="ECO:0000313" key="5">
    <source>
        <dbReference type="Proteomes" id="UP001501470"/>
    </source>
</evidence>
<evidence type="ECO:0000256" key="1">
    <source>
        <dbReference type="ARBA" id="ARBA00008005"/>
    </source>
</evidence>
<reference evidence="4 5" key="1">
    <citation type="journal article" date="2019" name="Int. J. Syst. Evol. Microbiol.">
        <title>The Global Catalogue of Microorganisms (GCM) 10K type strain sequencing project: providing services to taxonomists for standard genome sequencing and annotation.</title>
        <authorList>
            <consortium name="The Broad Institute Genomics Platform"/>
            <consortium name="The Broad Institute Genome Sequencing Center for Infectious Disease"/>
            <person name="Wu L."/>
            <person name="Ma J."/>
        </authorList>
    </citation>
    <scope>NUCLEOTIDE SEQUENCE [LARGE SCALE GENOMIC DNA]</scope>
    <source>
        <strain evidence="4 5">JCM 15933</strain>
    </source>
</reference>
<dbReference type="PANTHER" id="PTHR35861">
    <property type="match status" value="1"/>
</dbReference>
<accession>A0ABN2BI18</accession>
<comment type="similarity">
    <text evidence="1">Belongs to the myoviridae tail sheath protein family.</text>
</comment>
<dbReference type="RefSeq" id="WP_344506894.1">
    <property type="nucleotide sequence ID" value="NZ_BAAAQD010000016.1"/>
</dbReference>
<proteinExistence type="inferred from homology"/>
<dbReference type="PANTHER" id="PTHR35861:SF1">
    <property type="entry name" value="PHAGE TAIL SHEATH PROTEIN"/>
    <property type="match status" value="1"/>
</dbReference>
<protein>
    <submittedName>
        <fullName evidence="4">Phage tail sheath family protein</fullName>
    </submittedName>
</protein>
<dbReference type="Pfam" id="PF17482">
    <property type="entry name" value="Phage_sheath_1C"/>
    <property type="match status" value="1"/>
</dbReference>
<dbReference type="InterPro" id="IPR020287">
    <property type="entry name" value="Tail_sheath_C"/>
</dbReference>
<dbReference type="Pfam" id="PF04984">
    <property type="entry name" value="Phage_sheath_1"/>
    <property type="match status" value="1"/>
</dbReference>
<dbReference type="EMBL" id="BAAAQD010000016">
    <property type="protein sequence ID" value="GAA1541073.1"/>
    <property type="molecule type" value="Genomic_DNA"/>
</dbReference>
<dbReference type="InterPro" id="IPR052042">
    <property type="entry name" value="Tail_sheath_structural"/>
</dbReference>
<sequence length="474" mass="51429">MAPSYLAPGVYVEEIEGGSRPVAAIGTSVPAFVGLAEQGPFNTPTMVADWASFRRTFGDFVAGTYLGHAVYGWFLNGGGDCYIVRVGAGRMELPSATAGAYRFIANDGQTADRISVEVTHDDVRVYLDDRLTETIGSVQSVNETSRLIHVESGNWREKARPGRFLLHADAPDLHADDFVGDAADRTGLGGLESVQDVSTVVVPDLMALYQRGDLDLDAVKAVQLGMIAHCEMMGDRMAVLDPPPGLSPMQALEWRRDAAGFDSKYAALYYPWIRVFDPVEGRTRSVPPSGHIAGVWARTDATRGVHKAPANEAIRGAVDLDVRLSASEVSLLNPVGVNALMAQPGRGIRVWGARTMSSDPAWRHLNVRRLFNHLERSILYGTQWAVFEPNDAELWAKVRRTVAAFLTEQWRRGALFGRTPDEAFFVVCDASNNPPESVDSGAVICEVGVAPVRPAEFIVFRLAQSASGAAFLEG</sequence>
<keyword evidence="5" id="KW-1185">Reference proteome</keyword>
<name>A0ABN2BI18_9ACTN</name>
<dbReference type="Proteomes" id="UP001501470">
    <property type="component" value="Unassembled WGS sequence"/>
</dbReference>
<dbReference type="InterPro" id="IPR035089">
    <property type="entry name" value="Phage_sheath_subtilisin"/>
</dbReference>
<evidence type="ECO:0000259" key="3">
    <source>
        <dbReference type="Pfam" id="PF17482"/>
    </source>
</evidence>
<organism evidence="4 5">
    <name type="scientific">Dactylosporangium maewongense</name>
    <dbReference type="NCBI Taxonomy" id="634393"/>
    <lineage>
        <taxon>Bacteria</taxon>
        <taxon>Bacillati</taxon>
        <taxon>Actinomycetota</taxon>
        <taxon>Actinomycetes</taxon>
        <taxon>Micromonosporales</taxon>
        <taxon>Micromonosporaceae</taxon>
        <taxon>Dactylosporangium</taxon>
    </lineage>
</organism>
<dbReference type="Gene3D" id="3.40.50.11780">
    <property type="match status" value="2"/>
</dbReference>
<gene>
    <name evidence="4" type="ORF">GCM10009827_070620</name>
</gene>
<evidence type="ECO:0000259" key="2">
    <source>
        <dbReference type="Pfam" id="PF04984"/>
    </source>
</evidence>